<dbReference type="InterPro" id="IPR036388">
    <property type="entry name" value="WH-like_DNA-bd_sf"/>
</dbReference>
<dbReference type="InterPro" id="IPR049874">
    <property type="entry name" value="ROK_cs"/>
</dbReference>
<organism evidence="2">
    <name type="scientific">marine sediment metagenome</name>
    <dbReference type="NCBI Taxonomy" id="412755"/>
    <lineage>
        <taxon>unclassified sequences</taxon>
        <taxon>metagenomes</taxon>
        <taxon>ecological metagenomes</taxon>
    </lineage>
</organism>
<dbReference type="InterPro" id="IPR036390">
    <property type="entry name" value="WH_DNA-bd_sf"/>
</dbReference>
<dbReference type="InterPro" id="IPR043129">
    <property type="entry name" value="ATPase_NBD"/>
</dbReference>
<protein>
    <recommendedName>
        <fullName evidence="3">HTH marR-type domain-containing protein</fullName>
    </recommendedName>
</protein>
<evidence type="ECO:0008006" key="3">
    <source>
        <dbReference type="Google" id="ProtNLM"/>
    </source>
</evidence>
<dbReference type="Gene3D" id="3.30.420.40">
    <property type="match status" value="2"/>
</dbReference>
<dbReference type="PANTHER" id="PTHR18964">
    <property type="entry name" value="ROK (REPRESSOR, ORF, KINASE) FAMILY"/>
    <property type="match status" value="1"/>
</dbReference>
<proteinExistence type="inferred from homology"/>
<evidence type="ECO:0000313" key="2">
    <source>
        <dbReference type="EMBL" id="KKK96892.1"/>
    </source>
</evidence>
<dbReference type="SUPFAM" id="SSF46785">
    <property type="entry name" value="Winged helix' DNA-binding domain"/>
    <property type="match status" value="1"/>
</dbReference>
<dbReference type="EMBL" id="LAZR01046285">
    <property type="protein sequence ID" value="KKK96892.1"/>
    <property type="molecule type" value="Genomic_DNA"/>
</dbReference>
<dbReference type="Pfam" id="PF00480">
    <property type="entry name" value="ROK"/>
    <property type="match status" value="1"/>
</dbReference>
<dbReference type="Gene3D" id="1.10.10.10">
    <property type="entry name" value="Winged helix-like DNA-binding domain superfamily/Winged helix DNA-binding domain"/>
    <property type="match status" value="1"/>
</dbReference>
<reference evidence="2" key="1">
    <citation type="journal article" date="2015" name="Nature">
        <title>Complex archaea that bridge the gap between prokaryotes and eukaryotes.</title>
        <authorList>
            <person name="Spang A."/>
            <person name="Saw J.H."/>
            <person name="Jorgensen S.L."/>
            <person name="Zaremba-Niedzwiedzka K."/>
            <person name="Martijn J."/>
            <person name="Lind A.E."/>
            <person name="van Eijk R."/>
            <person name="Schleper C."/>
            <person name="Guy L."/>
            <person name="Ettema T.J."/>
        </authorList>
    </citation>
    <scope>NUCLEOTIDE SEQUENCE</scope>
</reference>
<sequence>MDERELLVLKTIYFEPNPTRMRISELTHMSTVLVSNILRNLEKSGHIRKEGKTKTSGGRPSILYSIDPDIGVFLGISVRTDSFTISVLNTTGEIIKTLDYGLTLSSQPEEHVDNIVSRVSSETERLIQQLESKYKPLALGISVPGMVDTENGIWQHGLQLTGITGVNLRDILQNRLNIPGYIEDQSRASTLYEMRRGEGRDVQNWVLLYLGNGIGTGIVIRGELYRGHRGISGEIGHLVVNKEGIRCSCGNIGCFETILSVPGILRHFRQRLDEGVMSSLQKYHQNDSDNLSLEKIRNAATERDKLTLSTLFDIGLFLGDACIKLIKIL</sequence>
<dbReference type="SUPFAM" id="SSF53067">
    <property type="entry name" value="Actin-like ATPase domain"/>
    <property type="match status" value="1"/>
</dbReference>
<dbReference type="InterPro" id="IPR000600">
    <property type="entry name" value="ROK"/>
</dbReference>
<evidence type="ECO:0000256" key="1">
    <source>
        <dbReference type="ARBA" id="ARBA00006479"/>
    </source>
</evidence>
<feature type="non-terminal residue" evidence="2">
    <location>
        <position position="329"/>
    </location>
</feature>
<comment type="similarity">
    <text evidence="1">Belongs to the ROK (NagC/XylR) family.</text>
</comment>
<dbReference type="PROSITE" id="PS01125">
    <property type="entry name" value="ROK"/>
    <property type="match status" value="1"/>
</dbReference>
<dbReference type="PANTHER" id="PTHR18964:SF149">
    <property type="entry name" value="BIFUNCTIONAL UDP-N-ACETYLGLUCOSAMINE 2-EPIMERASE_N-ACETYLMANNOSAMINE KINASE"/>
    <property type="match status" value="1"/>
</dbReference>
<dbReference type="AlphaFoldDB" id="A0A0F8ZSP9"/>
<accession>A0A0F8ZSP9</accession>
<name>A0A0F8ZSP9_9ZZZZ</name>
<gene>
    <name evidence="2" type="ORF">LCGC14_2658230</name>
</gene>
<comment type="caution">
    <text evidence="2">The sequence shown here is derived from an EMBL/GenBank/DDBJ whole genome shotgun (WGS) entry which is preliminary data.</text>
</comment>